<evidence type="ECO:0008006" key="3">
    <source>
        <dbReference type="Google" id="ProtNLM"/>
    </source>
</evidence>
<gene>
    <name evidence="1" type="ORF">EVAR_61679_1</name>
</gene>
<comment type="caution">
    <text evidence="1">The sequence shown here is derived from an EMBL/GenBank/DDBJ whole genome shotgun (WGS) entry which is preliminary data.</text>
</comment>
<protein>
    <recommendedName>
        <fullName evidence="3">Mariner Mos1 transposase</fullName>
    </recommendedName>
</protein>
<keyword evidence="2" id="KW-1185">Reference proteome</keyword>
<organism evidence="1 2">
    <name type="scientific">Eumeta variegata</name>
    <name type="common">Bagworm moth</name>
    <name type="synonym">Eumeta japonica</name>
    <dbReference type="NCBI Taxonomy" id="151549"/>
    <lineage>
        <taxon>Eukaryota</taxon>
        <taxon>Metazoa</taxon>
        <taxon>Ecdysozoa</taxon>
        <taxon>Arthropoda</taxon>
        <taxon>Hexapoda</taxon>
        <taxon>Insecta</taxon>
        <taxon>Pterygota</taxon>
        <taxon>Neoptera</taxon>
        <taxon>Endopterygota</taxon>
        <taxon>Lepidoptera</taxon>
        <taxon>Glossata</taxon>
        <taxon>Ditrysia</taxon>
        <taxon>Tineoidea</taxon>
        <taxon>Psychidae</taxon>
        <taxon>Oiketicinae</taxon>
        <taxon>Eumeta</taxon>
    </lineage>
</organism>
<dbReference type="AlphaFoldDB" id="A0A4C1YQL1"/>
<sequence>MKKLCSRWIPLNVTEAQKTDRVTWGNAMLTKFKEGASNLVWDVLTGDETWVYRCDPKTKQYSTVRVYGDEPKPTKVSRNQPNRERSASKWTIASLKKNWTRGYCCFGNIFYHLLYRMLICYK</sequence>
<evidence type="ECO:0000313" key="1">
    <source>
        <dbReference type="EMBL" id="GBP78546.1"/>
    </source>
</evidence>
<proteinExistence type="predicted"/>
<dbReference type="Proteomes" id="UP000299102">
    <property type="component" value="Unassembled WGS sequence"/>
</dbReference>
<dbReference type="GO" id="GO:0003676">
    <property type="term" value="F:nucleic acid binding"/>
    <property type="evidence" value="ECO:0007669"/>
    <property type="project" value="InterPro"/>
</dbReference>
<dbReference type="Gene3D" id="3.30.420.10">
    <property type="entry name" value="Ribonuclease H-like superfamily/Ribonuclease H"/>
    <property type="match status" value="1"/>
</dbReference>
<reference evidence="1 2" key="1">
    <citation type="journal article" date="2019" name="Commun. Biol.">
        <title>The bagworm genome reveals a unique fibroin gene that provides high tensile strength.</title>
        <authorList>
            <person name="Kono N."/>
            <person name="Nakamura H."/>
            <person name="Ohtoshi R."/>
            <person name="Tomita M."/>
            <person name="Numata K."/>
            <person name="Arakawa K."/>
        </authorList>
    </citation>
    <scope>NUCLEOTIDE SEQUENCE [LARGE SCALE GENOMIC DNA]</scope>
</reference>
<accession>A0A4C1YQL1</accession>
<dbReference type="InterPro" id="IPR036397">
    <property type="entry name" value="RNaseH_sf"/>
</dbReference>
<dbReference type="EMBL" id="BGZK01001373">
    <property type="protein sequence ID" value="GBP78546.1"/>
    <property type="molecule type" value="Genomic_DNA"/>
</dbReference>
<dbReference type="OrthoDB" id="10017160at2759"/>
<name>A0A4C1YQL1_EUMVA</name>
<evidence type="ECO:0000313" key="2">
    <source>
        <dbReference type="Proteomes" id="UP000299102"/>
    </source>
</evidence>